<gene>
    <name evidence="1" type="ORF">III_06084</name>
</gene>
<evidence type="ECO:0000313" key="2">
    <source>
        <dbReference type="Proteomes" id="UP000006976"/>
    </source>
</evidence>
<dbReference type="EMBL" id="AHEV01000060">
    <property type="protein sequence ID" value="EJR28747.1"/>
    <property type="molecule type" value="Genomic_DNA"/>
</dbReference>
<protein>
    <submittedName>
        <fullName evidence="1">Uncharacterized protein</fullName>
    </submittedName>
</protein>
<reference evidence="1 2" key="1">
    <citation type="submission" date="2012-04" db="EMBL/GenBank/DDBJ databases">
        <title>The Genome Sequence of Bacillus cereus VD078.</title>
        <authorList>
            <consortium name="The Broad Institute Genome Sequencing Platform"/>
            <consortium name="The Broad Institute Genome Sequencing Center for Infectious Disease"/>
            <person name="Feldgarden M."/>
            <person name="Van der Auwera G.A."/>
            <person name="Mahillon J."/>
            <person name="Duprez V."/>
            <person name="Timmery S."/>
            <person name="Mattelet C."/>
            <person name="Dierick K."/>
            <person name="Sun M."/>
            <person name="Yu Z."/>
            <person name="Zhu L."/>
            <person name="Hu X."/>
            <person name="Shank E.B."/>
            <person name="Swiecicka I."/>
            <person name="Hansen B.M."/>
            <person name="Andrup L."/>
            <person name="Young S.K."/>
            <person name="Zeng Q."/>
            <person name="Gargeya S."/>
            <person name="Fitzgerald M."/>
            <person name="Haas B."/>
            <person name="Abouelleil A."/>
            <person name="Alvarado L."/>
            <person name="Arachchi H.M."/>
            <person name="Berlin A."/>
            <person name="Chapman S.B."/>
            <person name="Goldberg J."/>
            <person name="Griggs A."/>
            <person name="Gujja S."/>
            <person name="Hansen M."/>
            <person name="Howarth C."/>
            <person name="Imamovic A."/>
            <person name="Larimer J."/>
            <person name="McCowen C."/>
            <person name="Montmayeur A."/>
            <person name="Murphy C."/>
            <person name="Neiman D."/>
            <person name="Pearson M."/>
            <person name="Priest M."/>
            <person name="Roberts A."/>
            <person name="Saif S."/>
            <person name="Shea T."/>
            <person name="Sisk P."/>
            <person name="Sykes S."/>
            <person name="Wortman J."/>
            <person name="Nusbaum C."/>
            <person name="Birren B."/>
        </authorList>
    </citation>
    <scope>NUCLEOTIDE SEQUENCE [LARGE SCALE GENOMIC DNA]</scope>
    <source>
        <strain evidence="1 2">VD078</strain>
    </source>
</reference>
<dbReference type="Proteomes" id="UP000006976">
    <property type="component" value="Unassembled WGS sequence"/>
</dbReference>
<evidence type="ECO:0000313" key="1">
    <source>
        <dbReference type="EMBL" id="EJR28747.1"/>
    </source>
</evidence>
<sequence>MSEANSMIEEFEVLLHKLILAAQCGDEKALDGLDMVKEWLKNN</sequence>
<accession>A0ABC9QVC3</accession>
<comment type="caution">
    <text evidence="1">The sequence shown here is derived from an EMBL/GenBank/DDBJ whole genome shotgun (WGS) entry which is preliminary data.</text>
</comment>
<proteinExistence type="predicted"/>
<dbReference type="AlphaFoldDB" id="A0ABC9QVC3"/>
<organism evidence="1 2">
    <name type="scientific">Bacillus mycoides</name>
    <dbReference type="NCBI Taxonomy" id="1405"/>
    <lineage>
        <taxon>Bacteria</taxon>
        <taxon>Bacillati</taxon>
        <taxon>Bacillota</taxon>
        <taxon>Bacilli</taxon>
        <taxon>Bacillales</taxon>
        <taxon>Bacillaceae</taxon>
        <taxon>Bacillus</taxon>
        <taxon>Bacillus cereus group</taxon>
    </lineage>
</organism>
<name>A0ABC9QVC3_BACMY</name>
<dbReference type="RefSeq" id="WP_002170123.1">
    <property type="nucleotide sequence ID" value="NZ_JH792257.1"/>
</dbReference>